<evidence type="ECO:0000259" key="5">
    <source>
        <dbReference type="PROSITE" id="PS51063"/>
    </source>
</evidence>
<dbReference type="CDD" id="cd00038">
    <property type="entry name" value="CAP_ED"/>
    <property type="match status" value="1"/>
</dbReference>
<evidence type="ECO:0000259" key="4">
    <source>
        <dbReference type="PROSITE" id="PS50042"/>
    </source>
</evidence>
<reference evidence="6 7" key="1">
    <citation type="journal article" date="2016" name="Int. J. Syst. Evol. Microbiol.">
        <title>Panacibacter ginsenosidivorans gen. nov., sp. nov., with ginsenoside converting activity isolated from soil of a ginseng field.</title>
        <authorList>
            <person name="Siddiqi M.Z."/>
            <person name="Muhammad Shafi S."/>
            <person name="Choi K.D."/>
            <person name="Im W.T."/>
        </authorList>
    </citation>
    <scope>NUCLEOTIDE SEQUENCE [LARGE SCALE GENOMIC DNA]</scope>
    <source>
        <strain evidence="6 7">Gsoil1550</strain>
    </source>
</reference>
<accession>A0A5B8V578</accession>
<dbReference type="InterPro" id="IPR018490">
    <property type="entry name" value="cNMP-bd_dom_sf"/>
</dbReference>
<dbReference type="InterPro" id="IPR036390">
    <property type="entry name" value="WH_DNA-bd_sf"/>
</dbReference>
<dbReference type="InterPro" id="IPR012318">
    <property type="entry name" value="HTH_CRP"/>
</dbReference>
<dbReference type="InterPro" id="IPR000595">
    <property type="entry name" value="cNMP-bd_dom"/>
</dbReference>
<dbReference type="RefSeq" id="WP_147188162.1">
    <property type="nucleotide sequence ID" value="NZ_CP042435.1"/>
</dbReference>
<evidence type="ECO:0000313" key="6">
    <source>
        <dbReference type="EMBL" id="QEC66362.1"/>
    </source>
</evidence>
<sequence>MKTIQSSCDTSTCMLCRYCIPEWVPSIERYKKTIRFNKGEQVFKEGESVKGIFFLKEGKIKVHKLWETDKQMIIRFAKPGDVIGHRGLGNNTSYPVSATALENIAVCFIERNFFLQTLQVNPAFNLKLMMFYSDELQDAEKRIRDLALMDVRGRIADTFLMLYNRFGTDDEGYINILLTRHDIASFAGTIYETFFKIAAELVKQKIIRYSGKKVKLLKMEKLQILAKMKS</sequence>
<dbReference type="Proteomes" id="UP000321533">
    <property type="component" value="Chromosome"/>
</dbReference>
<dbReference type="SUPFAM" id="SSF51206">
    <property type="entry name" value="cAMP-binding domain-like"/>
    <property type="match status" value="1"/>
</dbReference>
<dbReference type="AlphaFoldDB" id="A0A5B8V578"/>
<dbReference type="EMBL" id="CP042435">
    <property type="protein sequence ID" value="QEC66362.1"/>
    <property type="molecule type" value="Genomic_DNA"/>
</dbReference>
<evidence type="ECO:0000256" key="1">
    <source>
        <dbReference type="ARBA" id="ARBA00023015"/>
    </source>
</evidence>
<dbReference type="GO" id="GO:0005829">
    <property type="term" value="C:cytosol"/>
    <property type="evidence" value="ECO:0007669"/>
    <property type="project" value="TreeGrafter"/>
</dbReference>
<organism evidence="6 7">
    <name type="scientific">Panacibacter ginsenosidivorans</name>
    <dbReference type="NCBI Taxonomy" id="1813871"/>
    <lineage>
        <taxon>Bacteria</taxon>
        <taxon>Pseudomonadati</taxon>
        <taxon>Bacteroidota</taxon>
        <taxon>Chitinophagia</taxon>
        <taxon>Chitinophagales</taxon>
        <taxon>Chitinophagaceae</taxon>
        <taxon>Panacibacter</taxon>
    </lineage>
</organism>
<dbReference type="SUPFAM" id="SSF46785">
    <property type="entry name" value="Winged helix' DNA-binding domain"/>
    <property type="match status" value="1"/>
</dbReference>
<dbReference type="InterPro" id="IPR014710">
    <property type="entry name" value="RmlC-like_jellyroll"/>
</dbReference>
<dbReference type="PROSITE" id="PS50042">
    <property type="entry name" value="CNMP_BINDING_3"/>
    <property type="match status" value="1"/>
</dbReference>
<gene>
    <name evidence="6" type="ORF">FRZ67_03235</name>
</gene>
<dbReference type="SMART" id="SM00100">
    <property type="entry name" value="cNMP"/>
    <property type="match status" value="1"/>
</dbReference>
<keyword evidence="1" id="KW-0805">Transcription regulation</keyword>
<keyword evidence="3" id="KW-0804">Transcription</keyword>
<evidence type="ECO:0000313" key="7">
    <source>
        <dbReference type="Proteomes" id="UP000321533"/>
    </source>
</evidence>
<dbReference type="PANTHER" id="PTHR24567">
    <property type="entry name" value="CRP FAMILY TRANSCRIPTIONAL REGULATORY PROTEIN"/>
    <property type="match status" value="1"/>
</dbReference>
<keyword evidence="2" id="KW-0238">DNA-binding</keyword>
<dbReference type="OrthoDB" id="9127033at2"/>
<dbReference type="KEGG" id="pgin:FRZ67_03235"/>
<evidence type="ECO:0000256" key="2">
    <source>
        <dbReference type="ARBA" id="ARBA00023125"/>
    </source>
</evidence>
<dbReference type="Gene3D" id="1.10.10.10">
    <property type="entry name" value="Winged helix-like DNA-binding domain superfamily/Winged helix DNA-binding domain"/>
    <property type="match status" value="1"/>
</dbReference>
<dbReference type="Pfam" id="PF13545">
    <property type="entry name" value="HTH_Crp_2"/>
    <property type="match status" value="1"/>
</dbReference>
<dbReference type="Pfam" id="PF00027">
    <property type="entry name" value="cNMP_binding"/>
    <property type="match status" value="1"/>
</dbReference>
<proteinExistence type="predicted"/>
<dbReference type="GO" id="GO:0003700">
    <property type="term" value="F:DNA-binding transcription factor activity"/>
    <property type="evidence" value="ECO:0007669"/>
    <property type="project" value="TreeGrafter"/>
</dbReference>
<evidence type="ECO:0000256" key="3">
    <source>
        <dbReference type="ARBA" id="ARBA00023163"/>
    </source>
</evidence>
<dbReference type="InterPro" id="IPR050397">
    <property type="entry name" value="Env_Response_Regulators"/>
</dbReference>
<keyword evidence="7" id="KW-1185">Reference proteome</keyword>
<dbReference type="InterPro" id="IPR036388">
    <property type="entry name" value="WH-like_DNA-bd_sf"/>
</dbReference>
<protein>
    <submittedName>
        <fullName evidence="6">Crp/Fnr family transcriptional regulator</fullName>
    </submittedName>
</protein>
<dbReference type="PANTHER" id="PTHR24567:SF28">
    <property type="entry name" value="LISTERIOLYSIN REGULATORY PROTEIN"/>
    <property type="match status" value="1"/>
</dbReference>
<dbReference type="GO" id="GO:0003677">
    <property type="term" value="F:DNA binding"/>
    <property type="evidence" value="ECO:0007669"/>
    <property type="project" value="UniProtKB-KW"/>
</dbReference>
<feature type="domain" description="Cyclic nucleotide-binding" evidence="4">
    <location>
        <begin position="36"/>
        <end position="118"/>
    </location>
</feature>
<name>A0A5B8V578_9BACT</name>
<feature type="domain" description="HTH crp-type" evidence="5">
    <location>
        <begin position="149"/>
        <end position="220"/>
    </location>
</feature>
<dbReference type="Gene3D" id="2.60.120.10">
    <property type="entry name" value="Jelly Rolls"/>
    <property type="match status" value="1"/>
</dbReference>
<dbReference type="PROSITE" id="PS51063">
    <property type="entry name" value="HTH_CRP_2"/>
    <property type="match status" value="1"/>
</dbReference>